<evidence type="ECO:0000313" key="3">
    <source>
        <dbReference type="Proteomes" id="UP001066276"/>
    </source>
</evidence>
<proteinExistence type="predicted"/>
<dbReference type="AlphaFoldDB" id="A0AAV7WGK7"/>
<gene>
    <name evidence="2" type="ORF">NDU88_000132</name>
</gene>
<name>A0AAV7WGK7_PLEWA</name>
<protein>
    <submittedName>
        <fullName evidence="2">Uncharacterized protein</fullName>
    </submittedName>
</protein>
<accession>A0AAV7WGK7</accession>
<reference evidence="2" key="1">
    <citation type="journal article" date="2022" name="bioRxiv">
        <title>Sequencing and chromosome-scale assembly of the giantPleurodeles waltlgenome.</title>
        <authorList>
            <person name="Brown T."/>
            <person name="Elewa A."/>
            <person name="Iarovenko S."/>
            <person name="Subramanian E."/>
            <person name="Araus A.J."/>
            <person name="Petzold A."/>
            <person name="Susuki M."/>
            <person name="Suzuki K.-i.T."/>
            <person name="Hayashi T."/>
            <person name="Toyoda A."/>
            <person name="Oliveira C."/>
            <person name="Osipova E."/>
            <person name="Leigh N.D."/>
            <person name="Simon A."/>
            <person name="Yun M.H."/>
        </authorList>
    </citation>
    <scope>NUCLEOTIDE SEQUENCE</scope>
    <source>
        <strain evidence="2">20211129_DDA</strain>
        <tissue evidence="2">Liver</tissue>
    </source>
</reference>
<sequence>MRSLVQPVPWRVENVIGRVGGVPRRHQEECPGLRLGLPAGRPSSTSGPLPFPPLRGPPARISHQGHGFASKRRPQLSSGLLEARSGRPHLSPKGSPDAAAPHELPAVLQGGGGARSQSVSPPGPGPAVGWSVPARWPFPNVATPRTSKLLF</sequence>
<dbReference type="EMBL" id="JANPWB010000001">
    <property type="protein sequence ID" value="KAJ1212473.1"/>
    <property type="molecule type" value="Genomic_DNA"/>
</dbReference>
<evidence type="ECO:0000256" key="1">
    <source>
        <dbReference type="SAM" id="MobiDB-lite"/>
    </source>
</evidence>
<feature type="region of interest" description="Disordered" evidence="1">
    <location>
        <begin position="25"/>
        <end position="137"/>
    </location>
</feature>
<keyword evidence="3" id="KW-1185">Reference proteome</keyword>
<organism evidence="2 3">
    <name type="scientific">Pleurodeles waltl</name>
    <name type="common">Iberian ribbed newt</name>
    <dbReference type="NCBI Taxonomy" id="8319"/>
    <lineage>
        <taxon>Eukaryota</taxon>
        <taxon>Metazoa</taxon>
        <taxon>Chordata</taxon>
        <taxon>Craniata</taxon>
        <taxon>Vertebrata</taxon>
        <taxon>Euteleostomi</taxon>
        <taxon>Amphibia</taxon>
        <taxon>Batrachia</taxon>
        <taxon>Caudata</taxon>
        <taxon>Salamandroidea</taxon>
        <taxon>Salamandridae</taxon>
        <taxon>Pleurodelinae</taxon>
        <taxon>Pleurodeles</taxon>
    </lineage>
</organism>
<dbReference type="Proteomes" id="UP001066276">
    <property type="component" value="Chromosome 1_1"/>
</dbReference>
<evidence type="ECO:0000313" key="2">
    <source>
        <dbReference type="EMBL" id="KAJ1212473.1"/>
    </source>
</evidence>
<comment type="caution">
    <text evidence="2">The sequence shown here is derived from an EMBL/GenBank/DDBJ whole genome shotgun (WGS) entry which is preliminary data.</text>
</comment>